<evidence type="ECO:0000256" key="2">
    <source>
        <dbReference type="ARBA" id="ARBA00022679"/>
    </source>
</evidence>
<dbReference type="SUPFAM" id="SSF53756">
    <property type="entry name" value="UDP-Glycosyltransferase/glycogen phosphorylase"/>
    <property type="match status" value="2"/>
</dbReference>
<dbReference type="FunFam" id="3.40.50.2000:FF:000019">
    <property type="entry name" value="Glycosyltransferase"/>
    <property type="match status" value="1"/>
</dbReference>
<dbReference type="Pfam" id="PF00201">
    <property type="entry name" value="UDPGT"/>
    <property type="match status" value="1"/>
</dbReference>
<dbReference type="AlphaFoldDB" id="A0A4Y7IFT3"/>
<gene>
    <name evidence="5" type="ORF">C5167_040713</name>
</gene>
<dbReference type="PROSITE" id="PS00375">
    <property type="entry name" value="UDPGT"/>
    <property type="match status" value="1"/>
</dbReference>
<dbReference type="Gramene" id="RZC47767">
    <property type="protein sequence ID" value="RZC47767"/>
    <property type="gene ID" value="C5167_040713"/>
</dbReference>
<organism evidence="5 6">
    <name type="scientific">Papaver somniferum</name>
    <name type="common">Opium poppy</name>
    <dbReference type="NCBI Taxonomy" id="3469"/>
    <lineage>
        <taxon>Eukaryota</taxon>
        <taxon>Viridiplantae</taxon>
        <taxon>Streptophyta</taxon>
        <taxon>Embryophyta</taxon>
        <taxon>Tracheophyta</taxon>
        <taxon>Spermatophyta</taxon>
        <taxon>Magnoliopsida</taxon>
        <taxon>Ranunculales</taxon>
        <taxon>Papaveraceae</taxon>
        <taxon>Papaveroideae</taxon>
        <taxon>Papaver</taxon>
    </lineage>
</organism>
<accession>A0A4Y7IFT3</accession>
<dbReference type="OMA" id="MRVESIF"/>
<dbReference type="Proteomes" id="UP000316621">
    <property type="component" value="Chromosome 1"/>
</dbReference>
<dbReference type="InterPro" id="IPR035595">
    <property type="entry name" value="UDP_glycos_trans_CS"/>
</dbReference>
<sequence>MGQEEVNAAVSKSGHVLVLPLPVQGHINPILQFSKRLVSKGIKVTLFTSIFASKSVKTGAGSVSVVPFSDGYDETGFTKLSGNDYLEKFKAAVQKHLPELIETQERLGCPIRWLVYDSVIPWVLPLAKELGLLGAVFYTQSSSVNAVYYQVSKGFIPLPVEGPTLSVPGLPLLEPHELPSFVYKPDSYPSILATVLDQFSNIDEADWLLFNTYDKLEEEAVNWMAKQSHTRMTTIGPTLPSFYLDKRLEDNDYELHLFTPNSDTCMKWLNTKEVASVVYISFGSLAALGEEQMEEIAWGIRNSNYHFLWVVRASEEDKLPKNFVEETSEKGLVTTWCRQLEVLAHKAVGCFVTHCGWNSTLEALSLGVPMVSMPQWTDQTTNAKCIEDVWRVGVRAKTDEKGMVTRDKLEESIKLLMEGERREDIHKNAIRLQELAIEAVDEGGSSDKNIEEFASEILCKVNAAASKSGHVLVLPLPVQGHINPILQFSKRLISKGIKVTLFTSIFASKSVKTGAGSVCGVIFGWL</sequence>
<dbReference type="InterPro" id="IPR002213">
    <property type="entry name" value="UDP_glucos_trans"/>
</dbReference>
<evidence type="ECO:0000256" key="4">
    <source>
        <dbReference type="RuleBase" id="RU362057"/>
    </source>
</evidence>
<dbReference type="GO" id="GO:0080043">
    <property type="term" value="F:quercetin 3-O-glucosyltransferase activity"/>
    <property type="evidence" value="ECO:0007669"/>
    <property type="project" value="TreeGrafter"/>
</dbReference>
<dbReference type="EMBL" id="CM010715">
    <property type="protein sequence ID" value="RZC47767.1"/>
    <property type="molecule type" value="Genomic_DNA"/>
</dbReference>
<keyword evidence="2 3" id="KW-0808">Transferase</keyword>
<dbReference type="CDD" id="cd03784">
    <property type="entry name" value="GT1_Gtf-like"/>
    <property type="match status" value="1"/>
</dbReference>
<proteinExistence type="inferred from homology"/>
<dbReference type="PANTHER" id="PTHR11926">
    <property type="entry name" value="GLUCOSYL/GLUCURONOSYL TRANSFERASES"/>
    <property type="match status" value="1"/>
</dbReference>
<name>A0A4Y7IFT3_PAPSO</name>
<keyword evidence="3" id="KW-0328">Glycosyltransferase</keyword>
<dbReference type="Gene3D" id="3.40.50.2000">
    <property type="entry name" value="Glycogen Phosphorylase B"/>
    <property type="match status" value="3"/>
</dbReference>
<protein>
    <recommendedName>
        <fullName evidence="4">Glycosyltransferase</fullName>
        <ecNumber evidence="4">2.4.1.-</ecNumber>
    </recommendedName>
</protein>
<evidence type="ECO:0000256" key="3">
    <source>
        <dbReference type="RuleBase" id="RU003718"/>
    </source>
</evidence>
<dbReference type="GO" id="GO:0080044">
    <property type="term" value="F:quercetin 7-O-glucosyltransferase activity"/>
    <property type="evidence" value="ECO:0007669"/>
    <property type="project" value="TreeGrafter"/>
</dbReference>
<dbReference type="PANTHER" id="PTHR11926:SF1560">
    <property type="entry name" value="UDP-GLYCOSYLTRANSFERASE 74E1-RELATED"/>
    <property type="match status" value="1"/>
</dbReference>
<evidence type="ECO:0000256" key="1">
    <source>
        <dbReference type="ARBA" id="ARBA00009995"/>
    </source>
</evidence>
<comment type="similarity">
    <text evidence="1 3">Belongs to the UDP-glycosyltransferase family.</text>
</comment>
<dbReference type="EC" id="2.4.1.-" evidence="4"/>
<keyword evidence="6" id="KW-1185">Reference proteome</keyword>
<reference evidence="5 6" key="1">
    <citation type="journal article" date="2018" name="Science">
        <title>The opium poppy genome and morphinan production.</title>
        <authorList>
            <person name="Guo L."/>
            <person name="Winzer T."/>
            <person name="Yang X."/>
            <person name="Li Y."/>
            <person name="Ning Z."/>
            <person name="He Z."/>
            <person name="Teodor R."/>
            <person name="Lu Y."/>
            <person name="Bowser T.A."/>
            <person name="Graham I.A."/>
            <person name="Ye K."/>
        </authorList>
    </citation>
    <scope>NUCLEOTIDE SEQUENCE [LARGE SCALE GENOMIC DNA]</scope>
    <source>
        <strain evidence="6">cv. HN1</strain>
        <tissue evidence="5">Leaves</tissue>
    </source>
</reference>
<evidence type="ECO:0000313" key="5">
    <source>
        <dbReference type="EMBL" id="RZC47767.1"/>
    </source>
</evidence>
<evidence type="ECO:0000313" key="6">
    <source>
        <dbReference type="Proteomes" id="UP000316621"/>
    </source>
</evidence>